<evidence type="ECO:0000313" key="4">
    <source>
        <dbReference type="WBParaSite" id="MBELARI_LOCUS12888"/>
    </source>
</evidence>
<dbReference type="WBParaSite" id="MBELARI_LOCUS12888">
    <property type="protein sequence ID" value="MBELARI_LOCUS12888"/>
    <property type="gene ID" value="MBELARI_LOCUS12888"/>
</dbReference>
<name>A0AAF3EFY2_9BILA</name>
<dbReference type="Proteomes" id="UP000887575">
    <property type="component" value="Unassembled WGS sequence"/>
</dbReference>
<feature type="region of interest" description="Disordered" evidence="2">
    <location>
        <begin position="158"/>
        <end position="279"/>
    </location>
</feature>
<evidence type="ECO:0000256" key="1">
    <source>
        <dbReference type="ARBA" id="ARBA00022737"/>
    </source>
</evidence>
<feature type="compositionally biased region" description="Low complexity" evidence="2">
    <location>
        <begin position="260"/>
        <end position="276"/>
    </location>
</feature>
<accession>A0AAF3EFY2</accession>
<proteinExistence type="predicted"/>
<sequence>MEIEEFEKFSKLAWDGMQELAPRTSRSTFVDKILREQMEERKRTRKQYYPQAGAFDGYQNSVNYMPQQIFPNQQPVYQQAQNFQLTSDQCNCGQKSSNCPPGPPGPAGYPGEPGEMGFPGQPGVRGADGIALPLEHYEIPGCIVCPCGPPGPPGEPGPCGIPGINGRPGSSGLPGQGPRPGAPGECGDRGERGTPGQPGQSGLRGRNQMQICGTPGLPGGPGPCGPDGDTGPPGVQGPTGRPGRSGLMGPPGSRGQNGIPGAQGLPGHPGQPGQDGEYCMKCPAKPSAGVQQVYQTANNQQFPTYPSQQPNPFDVSQQAAIYPQTTNQGNYGLSLSPPPSTITQLGASSDSYVNRAAFRQKVIARMLKQRVAKQKLKL</sequence>
<keyword evidence="3" id="KW-1185">Reference proteome</keyword>
<protein>
    <recommendedName>
        <fullName evidence="5">Collagen triple helix repeat protein</fullName>
    </recommendedName>
</protein>
<organism evidence="3 4">
    <name type="scientific">Mesorhabditis belari</name>
    <dbReference type="NCBI Taxonomy" id="2138241"/>
    <lineage>
        <taxon>Eukaryota</taxon>
        <taxon>Metazoa</taxon>
        <taxon>Ecdysozoa</taxon>
        <taxon>Nematoda</taxon>
        <taxon>Chromadorea</taxon>
        <taxon>Rhabditida</taxon>
        <taxon>Rhabditina</taxon>
        <taxon>Rhabditomorpha</taxon>
        <taxon>Rhabditoidea</taxon>
        <taxon>Rhabditidae</taxon>
        <taxon>Mesorhabditinae</taxon>
        <taxon>Mesorhabditis</taxon>
    </lineage>
</organism>
<dbReference type="PANTHER" id="PTHR24637">
    <property type="entry name" value="COLLAGEN"/>
    <property type="match status" value="1"/>
</dbReference>
<dbReference type="Pfam" id="PF01391">
    <property type="entry name" value="Collagen"/>
    <property type="match status" value="2"/>
</dbReference>
<reference evidence="4" key="1">
    <citation type="submission" date="2024-02" db="UniProtKB">
        <authorList>
            <consortium name="WormBaseParasite"/>
        </authorList>
    </citation>
    <scope>IDENTIFICATION</scope>
</reference>
<feature type="region of interest" description="Disordered" evidence="2">
    <location>
        <begin position="94"/>
        <end position="125"/>
    </location>
</feature>
<keyword evidence="1" id="KW-0677">Repeat</keyword>
<evidence type="ECO:0000313" key="3">
    <source>
        <dbReference type="Proteomes" id="UP000887575"/>
    </source>
</evidence>
<dbReference type="PANTHER" id="PTHR24637:SF311">
    <property type="entry name" value="NEMATODE CUTICLE COLLAGEN N-TERMINAL DOMAIN-CONTAINING PROTEIN"/>
    <property type="match status" value="1"/>
</dbReference>
<dbReference type="InterPro" id="IPR008160">
    <property type="entry name" value="Collagen"/>
</dbReference>
<evidence type="ECO:0000256" key="2">
    <source>
        <dbReference type="SAM" id="MobiDB-lite"/>
    </source>
</evidence>
<feature type="compositionally biased region" description="Low complexity" evidence="2">
    <location>
        <begin position="226"/>
        <end position="242"/>
    </location>
</feature>
<evidence type="ECO:0008006" key="5">
    <source>
        <dbReference type="Google" id="ProtNLM"/>
    </source>
</evidence>
<dbReference type="AlphaFoldDB" id="A0AAF3EFY2"/>